<dbReference type="InterPro" id="IPR007737">
    <property type="entry name" value="Mga_HTH"/>
</dbReference>
<evidence type="ECO:0000256" key="1">
    <source>
        <dbReference type="ARBA" id="ARBA00022679"/>
    </source>
</evidence>
<evidence type="ECO:0000256" key="4">
    <source>
        <dbReference type="ARBA" id="ARBA00023159"/>
    </source>
</evidence>
<evidence type="ECO:0000313" key="9">
    <source>
        <dbReference type="Proteomes" id="UP000286288"/>
    </source>
</evidence>
<evidence type="ECO:0000259" key="6">
    <source>
        <dbReference type="PROSITE" id="PS51099"/>
    </source>
</evidence>
<evidence type="ECO:0000259" key="7">
    <source>
        <dbReference type="PROSITE" id="PS51372"/>
    </source>
</evidence>
<keyword evidence="4" id="KW-0010">Activator</keyword>
<dbReference type="CDD" id="cd05568">
    <property type="entry name" value="PTS_IIB_bgl_like"/>
    <property type="match status" value="1"/>
</dbReference>
<evidence type="ECO:0000256" key="2">
    <source>
        <dbReference type="ARBA" id="ARBA00022737"/>
    </source>
</evidence>
<protein>
    <submittedName>
        <fullName evidence="8">Transcription antiterminator</fullName>
    </submittedName>
</protein>
<evidence type="ECO:0000256" key="3">
    <source>
        <dbReference type="ARBA" id="ARBA00023015"/>
    </source>
</evidence>
<accession>A0A415ENK4</accession>
<dbReference type="InterPro" id="IPR036095">
    <property type="entry name" value="PTS_EIIB-like_sf"/>
</dbReference>
<proteinExistence type="predicted"/>
<dbReference type="AlphaFoldDB" id="A0A415ENK4"/>
<dbReference type="InterPro" id="IPR011608">
    <property type="entry name" value="PRD"/>
</dbReference>
<dbReference type="GO" id="GO:0009401">
    <property type="term" value="P:phosphoenolpyruvate-dependent sugar phosphotransferase system"/>
    <property type="evidence" value="ECO:0007669"/>
    <property type="project" value="InterPro"/>
</dbReference>
<dbReference type="PANTHER" id="PTHR30185:SF18">
    <property type="entry name" value="TRANSCRIPTIONAL REGULATOR MTLR"/>
    <property type="match status" value="1"/>
</dbReference>
<dbReference type="EMBL" id="QRMZ01000032">
    <property type="protein sequence ID" value="RHK03669.1"/>
    <property type="molecule type" value="Genomic_DNA"/>
</dbReference>
<feature type="domain" description="PTS EIIB type-2" evidence="6">
    <location>
        <begin position="401"/>
        <end position="488"/>
    </location>
</feature>
<dbReference type="Pfam" id="PF02302">
    <property type="entry name" value="PTS_IIB"/>
    <property type="match status" value="1"/>
</dbReference>
<organism evidence="8 9">
    <name type="scientific">Enterococcus casseliflavus</name>
    <name type="common">Enterococcus flavescens</name>
    <dbReference type="NCBI Taxonomy" id="37734"/>
    <lineage>
        <taxon>Bacteria</taxon>
        <taxon>Bacillati</taxon>
        <taxon>Bacillota</taxon>
        <taxon>Bacilli</taxon>
        <taxon>Lactobacillales</taxon>
        <taxon>Enterococcaceae</taxon>
        <taxon>Enterococcus</taxon>
    </lineage>
</organism>
<dbReference type="Gene3D" id="3.40.50.2300">
    <property type="match status" value="1"/>
</dbReference>
<dbReference type="GO" id="GO:0008982">
    <property type="term" value="F:protein-N(PI)-phosphohistidine-sugar phosphotransferase activity"/>
    <property type="evidence" value="ECO:0007669"/>
    <property type="project" value="InterPro"/>
</dbReference>
<gene>
    <name evidence="8" type="ORF">DW084_16835</name>
</gene>
<dbReference type="InterPro" id="IPR003501">
    <property type="entry name" value="PTS_EIIB_2/3"/>
</dbReference>
<evidence type="ECO:0000256" key="5">
    <source>
        <dbReference type="ARBA" id="ARBA00023163"/>
    </source>
</evidence>
<dbReference type="PROSITE" id="PS51372">
    <property type="entry name" value="PRD_2"/>
    <property type="match status" value="2"/>
</dbReference>
<dbReference type="Proteomes" id="UP000286288">
    <property type="component" value="Unassembled WGS sequence"/>
</dbReference>
<sequence length="488" mass="56952">MKLSKRETCLIEQFMTQGMNLTANELATAAKVSTKTIYRTIKRINEAAGSEIIRSEIGKGFCLDYEAYLKGTIENQETDQNDEPLERRHAIALHLLFKSPKRLMIKELFAPYYLSEAVISSDINRLSEYFQYFELQLIRSDKRIAVIGTEKNIRRCVNDLFTKTHVWNEEMVTQKYPINAFDINFITSILEFIERKLANSIAYPYNMNIFSHLYILILRMREGEIDSEEIIEGLDEEEQHLIEQHQEFYQIAQQVIEKINAYLVTELPESEVFYLYQYLVSSRVENKPLAMTNLTKEASEITEFFTKQMEKALGIQLNQQTDKTDLLCHIQPMLYRLKNKIIVKNGLLSDIQLEYPRIFEQVAQVSKEVEQTYGTNPISEDEIGFLVLYFVKFKVIRRHRQRVLIMCSSGVGTSELLKVKVQRAFPELDIVDVLSARMYRKHAQDYQNIDLILTTINLPVETQVPTILVNSVFTKQDEKRVKQLLGEM</sequence>
<feature type="domain" description="PRD" evidence="7">
    <location>
        <begin position="177"/>
        <end position="289"/>
    </location>
</feature>
<keyword evidence="2" id="KW-0677">Repeat</keyword>
<feature type="domain" description="PRD" evidence="7">
    <location>
        <begin position="293"/>
        <end position="400"/>
    </location>
</feature>
<dbReference type="Pfam" id="PF05043">
    <property type="entry name" value="Mga"/>
    <property type="match status" value="1"/>
</dbReference>
<keyword evidence="1" id="KW-0808">Transferase</keyword>
<dbReference type="Gene3D" id="1.10.10.10">
    <property type="entry name" value="Winged helix-like DNA-binding domain superfamily/Winged helix DNA-binding domain"/>
    <property type="match status" value="1"/>
</dbReference>
<dbReference type="InterPro" id="IPR036634">
    <property type="entry name" value="PRD_sf"/>
</dbReference>
<reference evidence="8 9" key="1">
    <citation type="submission" date="2018-08" db="EMBL/GenBank/DDBJ databases">
        <title>A genome reference for cultivated species of the human gut microbiota.</title>
        <authorList>
            <person name="Zou Y."/>
            <person name="Xue W."/>
            <person name="Luo G."/>
        </authorList>
    </citation>
    <scope>NUCLEOTIDE SEQUENCE [LARGE SCALE GENOMIC DNA]</scope>
    <source>
        <strain evidence="8 9">AF48-16</strain>
    </source>
</reference>
<dbReference type="SUPFAM" id="SSF63520">
    <property type="entry name" value="PTS-regulatory domain, PRD"/>
    <property type="match status" value="2"/>
</dbReference>
<evidence type="ECO:0000313" key="8">
    <source>
        <dbReference type="EMBL" id="RHK03669.1"/>
    </source>
</evidence>
<dbReference type="InterPro" id="IPR013196">
    <property type="entry name" value="HTH_11"/>
</dbReference>
<dbReference type="PANTHER" id="PTHR30185">
    <property type="entry name" value="CRYPTIC BETA-GLUCOSIDE BGL OPERON ANTITERMINATOR"/>
    <property type="match status" value="1"/>
</dbReference>
<comment type="caution">
    <text evidence="8">The sequence shown here is derived from an EMBL/GenBank/DDBJ whole genome shotgun (WGS) entry which is preliminary data.</text>
</comment>
<keyword evidence="3" id="KW-0805">Transcription regulation</keyword>
<dbReference type="InterPro" id="IPR050661">
    <property type="entry name" value="BglG_antiterminators"/>
</dbReference>
<dbReference type="InterPro" id="IPR036388">
    <property type="entry name" value="WH-like_DNA-bd_sf"/>
</dbReference>
<dbReference type="InterPro" id="IPR013011">
    <property type="entry name" value="PTS_EIIB_2"/>
</dbReference>
<keyword evidence="5" id="KW-0804">Transcription</keyword>
<name>A0A415ENK4_ENTCA</name>
<dbReference type="GO" id="GO:0006355">
    <property type="term" value="P:regulation of DNA-templated transcription"/>
    <property type="evidence" value="ECO:0007669"/>
    <property type="project" value="InterPro"/>
</dbReference>
<dbReference type="Pfam" id="PF00874">
    <property type="entry name" value="PRD"/>
    <property type="match status" value="2"/>
</dbReference>
<dbReference type="PROSITE" id="PS51099">
    <property type="entry name" value="PTS_EIIB_TYPE_2"/>
    <property type="match status" value="1"/>
</dbReference>
<dbReference type="Pfam" id="PF08279">
    <property type="entry name" value="HTH_11"/>
    <property type="match status" value="1"/>
</dbReference>
<dbReference type="SUPFAM" id="SSF52794">
    <property type="entry name" value="PTS system IIB component-like"/>
    <property type="match status" value="1"/>
</dbReference>
<dbReference type="Gene3D" id="1.10.1790.10">
    <property type="entry name" value="PRD domain"/>
    <property type="match status" value="2"/>
</dbReference>